<keyword evidence="6" id="KW-1185">Reference proteome</keyword>
<evidence type="ECO:0000259" key="3">
    <source>
        <dbReference type="Pfam" id="PF06030"/>
    </source>
</evidence>
<feature type="domain" description="WxL Interacting Protein host binding" evidence="4">
    <location>
        <begin position="160"/>
        <end position="297"/>
    </location>
</feature>
<keyword evidence="1" id="KW-0472">Membrane</keyword>
<dbReference type="InterPro" id="IPR021759">
    <property type="entry name" value="WxLIP_HBD"/>
</dbReference>
<dbReference type="PATRIC" id="fig|1158612.3.peg.1998"/>
<feature type="chain" id="PRO_5004363575" evidence="2">
    <location>
        <begin position="27"/>
        <end position="358"/>
    </location>
</feature>
<protein>
    <submittedName>
        <fullName evidence="5">Uncharacterized protein</fullName>
    </submittedName>
</protein>
<evidence type="ECO:0000256" key="2">
    <source>
        <dbReference type="SAM" id="SignalP"/>
    </source>
</evidence>
<proteinExistence type="predicted"/>
<keyword evidence="1" id="KW-1133">Transmembrane helix</keyword>
<comment type="caution">
    <text evidence="5">The sequence shown here is derived from an EMBL/GenBank/DDBJ whole genome shotgun (WGS) entry which is preliminary data.</text>
</comment>
<feature type="signal peptide" evidence="2">
    <location>
        <begin position="1"/>
        <end position="26"/>
    </location>
</feature>
<dbReference type="Proteomes" id="UP000013840">
    <property type="component" value="Unassembled WGS sequence"/>
</dbReference>
<dbReference type="eggNOG" id="COG4072">
    <property type="taxonomic scope" value="Bacteria"/>
</dbReference>
<dbReference type="EMBL" id="AJAU01000018">
    <property type="protein sequence ID" value="EOL45215.1"/>
    <property type="molecule type" value="Genomic_DNA"/>
</dbReference>
<dbReference type="Pfam" id="PF06030">
    <property type="entry name" value="WxLIP_PGBD"/>
    <property type="match status" value="1"/>
</dbReference>
<dbReference type="RefSeq" id="WP_010772130.1">
    <property type="nucleotide sequence ID" value="NZ_KB946334.1"/>
</dbReference>
<evidence type="ECO:0000313" key="6">
    <source>
        <dbReference type="Proteomes" id="UP000013840"/>
    </source>
</evidence>
<sequence>MKKRSLVFLFLSFFAVMLLSQTTVFADDMNFSVEANIPENQIDKSQTYFDLRMKPDQKQEISITLKNGSDVPATIAVIPHTAVTNQNGVIDYSKELTKDSSLKHEFTDLISGETEYKLGPKETKKAVFYLKMPKEPFQGTILGGFRIQKVQKEDEQNKNQSVQIKNQYAYVIGTKLTETDDTVTPELKLNDITPTLQNYHTAVSANLQNTQPVIISGLEVNAQISKKKGQEVLHETNKSDMSMAPNSNFDYTVDWDDQELKAGAYHLSITAKDNHKHEWKFEKDFEIKAKDVKPLNKEAIELSRDYTLWIGLGICFIVFGVSSLILFFKRRKKRIEKEKKRIKAMKIRQKKNKKKKVE</sequence>
<dbReference type="STRING" id="317735.RU98_GL002830"/>
<dbReference type="AlphaFoldDB" id="R3WTR8"/>
<dbReference type="Pfam" id="PF11797">
    <property type="entry name" value="WxLIP_HBD"/>
    <property type="match status" value="1"/>
</dbReference>
<name>R3WTR8_9ENTE</name>
<dbReference type="InterPro" id="IPR010317">
    <property type="entry name" value="WxLIP_PGBD"/>
</dbReference>
<evidence type="ECO:0000259" key="4">
    <source>
        <dbReference type="Pfam" id="PF11797"/>
    </source>
</evidence>
<accession>R3WTR8</accession>
<organism evidence="5 6">
    <name type="scientific">Enterococcus caccae ATCC BAA-1240</name>
    <dbReference type="NCBI Taxonomy" id="1158612"/>
    <lineage>
        <taxon>Bacteria</taxon>
        <taxon>Bacillati</taxon>
        <taxon>Bacillota</taxon>
        <taxon>Bacilli</taxon>
        <taxon>Lactobacillales</taxon>
        <taxon>Enterococcaceae</taxon>
        <taxon>Enterococcus</taxon>
    </lineage>
</organism>
<reference evidence="5 6" key="1">
    <citation type="submission" date="2013-02" db="EMBL/GenBank/DDBJ databases">
        <title>The Genome Sequence of Enterococcus caccae BAA-1240.</title>
        <authorList>
            <consortium name="The Broad Institute Genome Sequencing Platform"/>
            <consortium name="The Broad Institute Genome Sequencing Center for Infectious Disease"/>
            <person name="Earl A.M."/>
            <person name="Gilmore M.S."/>
            <person name="Lebreton F."/>
            <person name="Walker B."/>
            <person name="Young S.K."/>
            <person name="Zeng Q."/>
            <person name="Gargeya S."/>
            <person name="Fitzgerald M."/>
            <person name="Haas B."/>
            <person name="Abouelleil A."/>
            <person name="Alvarado L."/>
            <person name="Arachchi H.M."/>
            <person name="Berlin A.M."/>
            <person name="Chapman S.B."/>
            <person name="Dewar J."/>
            <person name="Goldberg J."/>
            <person name="Griggs A."/>
            <person name="Gujja S."/>
            <person name="Hansen M."/>
            <person name="Howarth C."/>
            <person name="Imamovic A."/>
            <person name="Larimer J."/>
            <person name="McCowan C."/>
            <person name="Murphy C."/>
            <person name="Neiman D."/>
            <person name="Pearson M."/>
            <person name="Priest M."/>
            <person name="Roberts A."/>
            <person name="Saif S."/>
            <person name="Shea T."/>
            <person name="Sisk P."/>
            <person name="Sykes S."/>
            <person name="Wortman J."/>
            <person name="Nusbaum C."/>
            <person name="Birren B."/>
        </authorList>
    </citation>
    <scope>NUCLEOTIDE SEQUENCE [LARGE SCALE GENOMIC DNA]</scope>
    <source>
        <strain evidence="5 6">ATCC BAA-1240</strain>
    </source>
</reference>
<gene>
    <name evidence="5" type="ORF">UC7_02021</name>
</gene>
<evidence type="ECO:0000256" key="1">
    <source>
        <dbReference type="SAM" id="Phobius"/>
    </source>
</evidence>
<keyword evidence="1" id="KW-0812">Transmembrane</keyword>
<evidence type="ECO:0000313" key="5">
    <source>
        <dbReference type="EMBL" id="EOL45215.1"/>
    </source>
</evidence>
<keyword evidence="2" id="KW-0732">Signal</keyword>
<feature type="domain" description="WxL Interacting Protein peptidoglycan binding" evidence="3">
    <location>
        <begin position="31"/>
        <end position="148"/>
    </location>
</feature>
<feature type="transmembrane region" description="Helical" evidence="1">
    <location>
        <begin position="306"/>
        <end position="328"/>
    </location>
</feature>